<accession>A0A075I9P9</accession>
<evidence type="ECO:0000256" key="2">
    <source>
        <dbReference type="SAM" id="Phobius"/>
    </source>
</evidence>
<name>A0A075I9P9_9EURY</name>
<organism evidence="3">
    <name type="scientific">uncultured marine group II/III euryarchaeote SAT1000_50_G04</name>
    <dbReference type="NCBI Taxonomy" id="1456586"/>
    <lineage>
        <taxon>Archaea</taxon>
        <taxon>Methanobacteriati</taxon>
        <taxon>Methanobacteriota</taxon>
        <taxon>environmental samples</taxon>
    </lineage>
</organism>
<keyword evidence="2" id="KW-0812">Transmembrane</keyword>
<feature type="transmembrane region" description="Helical" evidence="2">
    <location>
        <begin position="88"/>
        <end position="108"/>
    </location>
</feature>
<feature type="transmembrane region" description="Helical" evidence="2">
    <location>
        <begin position="58"/>
        <end position="76"/>
    </location>
</feature>
<dbReference type="AlphaFoldDB" id="A0A075I9P9"/>
<protein>
    <recommendedName>
        <fullName evidence="4">DUF1616 domain-containing protein</fullName>
    </recommendedName>
</protein>
<evidence type="ECO:0008006" key="4">
    <source>
        <dbReference type="Google" id="ProtNLM"/>
    </source>
</evidence>
<sequence>MARPRRCVVDVDTALRASAYSGKKKPKSADGKDDEKKSRKLEPFDPVAAHLKERADAWSMWLVIVYGLGIGMLMRYVLMPTLTGPETILWLIPLLLIATVPPLHKVVVPEELSALFDKMNWFRASFLFIFTWLAISFILVNPPYADIAPPTFAGGLDVEVTDGVVDAKWRGGVYTLGLDRGSVDVVLGFAVRDNVDAEGAEIEVSLWQYGAMVRELASGTAAGQTDAIADFDTVESWFRGNAVAPHALDIGMSYDLGTLTPGEYEVRVHLSEEGDPWKSNDWDRVYTIVIAQVATA</sequence>
<evidence type="ECO:0000313" key="3">
    <source>
        <dbReference type="EMBL" id="AIF25381.1"/>
    </source>
</evidence>
<feature type="region of interest" description="Disordered" evidence="1">
    <location>
        <begin position="19"/>
        <end position="38"/>
    </location>
</feature>
<proteinExistence type="predicted"/>
<feature type="compositionally biased region" description="Basic and acidic residues" evidence="1">
    <location>
        <begin position="27"/>
        <end position="38"/>
    </location>
</feature>
<keyword evidence="2" id="KW-1133">Transmembrane helix</keyword>
<dbReference type="EMBL" id="KF901288">
    <property type="protein sequence ID" value="AIF25381.1"/>
    <property type="molecule type" value="Genomic_DNA"/>
</dbReference>
<reference evidence="3" key="1">
    <citation type="journal article" date="2014" name="Genome Biol. Evol.">
        <title>Pangenome evidence for extensive interdomain horizontal transfer affecting lineage core and shell genes in uncultured planktonic thaumarchaeota and euryarchaeota.</title>
        <authorList>
            <person name="Deschamps P."/>
            <person name="Zivanovic Y."/>
            <person name="Moreira D."/>
            <person name="Rodriguez-Valera F."/>
            <person name="Lopez-Garcia P."/>
        </authorList>
    </citation>
    <scope>NUCLEOTIDE SEQUENCE</scope>
</reference>
<evidence type="ECO:0000256" key="1">
    <source>
        <dbReference type="SAM" id="MobiDB-lite"/>
    </source>
</evidence>
<keyword evidence="2" id="KW-0472">Membrane</keyword>
<feature type="transmembrane region" description="Helical" evidence="2">
    <location>
        <begin position="120"/>
        <end position="140"/>
    </location>
</feature>